<dbReference type="Proteomes" id="UP001279734">
    <property type="component" value="Unassembled WGS sequence"/>
</dbReference>
<name>A0AAD3S3C9_NEPGR</name>
<protein>
    <submittedName>
        <fullName evidence="2">Uncharacterized protein</fullName>
    </submittedName>
</protein>
<keyword evidence="3" id="KW-1185">Reference proteome</keyword>
<sequence length="261" mass="27480">MLRKFIAEFSFLLYGWSGALSGSTNAEPANVASSFDNPGLDVGTQVVDDLVADYPQRQHTNLVCVQIGAGSMEAPQTSTVELGDDSNNQHQVDGSIGIAASAEVGPTPRVDDSTPESIVRISRKYSLADAVDGLLSKAPSDLHDVSSCPLSGDPDMGPEDSGAEVVLPCILESGLVHALPLSLSKQELDNLMPMSQPVACRISSTDSDIWKLVARLTMRLADGGGLAGIPEWVAELDVLLRFSSFVAGNNDLGDAPRELGM</sequence>
<proteinExistence type="predicted"/>
<evidence type="ECO:0000313" key="3">
    <source>
        <dbReference type="Proteomes" id="UP001279734"/>
    </source>
</evidence>
<dbReference type="AlphaFoldDB" id="A0AAD3S3C9"/>
<keyword evidence="1" id="KW-0732">Signal</keyword>
<evidence type="ECO:0000313" key="2">
    <source>
        <dbReference type="EMBL" id="GMH03444.1"/>
    </source>
</evidence>
<feature type="chain" id="PRO_5042258500" evidence="1">
    <location>
        <begin position="22"/>
        <end position="261"/>
    </location>
</feature>
<comment type="caution">
    <text evidence="2">The sequence shown here is derived from an EMBL/GenBank/DDBJ whole genome shotgun (WGS) entry which is preliminary data.</text>
</comment>
<accession>A0AAD3S3C9</accession>
<evidence type="ECO:0000256" key="1">
    <source>
        <dbReference type="SAM" id="SignalP"/>
    </source>
</evidence>
<reference evidence="2" key="1">
    <citation type="submission" date="2023-05" db="EMBL/GenBank/DDBJ databases">
        <title>Nepenthes gracilis genome sequencing.</title>
        <authorList>
            <person name="Fukushima K."/>
        </authorList>
    </citation>
    <scope>NUCLEOTIDE SEQUENCE</scope>
    <source>
        <strain evidence="2">SING2019-196</strain>
    </source>
</reference>
<feature type="signal peptide" evidence="1">
    <location>
        <begin position="1"/>
        <end position="21"/>
    </location>
</feature>
<gene>
    <name evidence="2" type="ORF">Nepgr_005283</name>
</gene>
<dbReference type="EMBL" id="BSYO01000004">
    <property type="protein sequence ID" value="GMH03444.1"/>
    <property type="molecule type" value="Genomic_DNA"/>
</dbReference>
<organism evidence="2 3">
    <name type="scientific">Nepenthes gracilis</name>
    <name type="common">Slender pitcher plant</name>
    <dbReference type="NCBI Taxonomy" id="150966"/>
    <lineage>
        <taxon>Eukaryota</taxon>
        <taxon>Viridiplantae</taxon>
        <taxon>Streptophyta</taxon>
        <taxon>Embryophyta</taxon>
        <taxon>Tracheophyta</taxon>
        <taxon>Spermatophyta</taxon>
        <taxon>Magnoliopsida</taxon>
        <taxon>eudicotyledons</taxon>
        <taxon>Gunneridae</taxon>
        <taxon>Pentapetalae</taxon>
        <taxon>Caryophyllales</taxon>
        <taxon>Nepenthaceae</taxon>
        <taxon>Nepenthes</taxon>
    </lineage>
</organism>